<sequence>MATSNRLARIRRAWERIRTEPGLGRNLITITVAVILGLAVGSYILNSQNFHWPWQSEFTLAAEFTAAPAVSPGNGQEVRIAGVPVGDIREAEVTHDGTARITMAIEPGHTIYDNAALRLRPKSPLNEMYVEIDPGGPPGHPISEGAVLPRTQTQHPIQPDEVLQHLDSRSRAALGDLLAQSDAALTRAPERLPGGLRATERALVDLKPVVERLETRRAKIAELMTALARISSATGKDDQRLARLAAATEKTLAAVAARDDEIATTLRRLPGMTATLRRAMASTQDLTGELDPTLDGLHAASKKLPPALSRLRGTVEQLDRTVTTARPVVAKARPVVADLRPLIGDVGASLEDIRPVSRRLDSVTAAALPYLTDLQAFVYNTNSVFSLQDANGGIFRALSKIGPTTLPIRDENAAPKKREGTP</sequence>
<protein>
    <submittedName>
        <fullName evidence="3">MlaD family protein</fullName>
    </submittedName>
</protein>
<reference evidence="4" key="1">
    <citation type="journal article" date="2019" name="Int. J. Syst. Evol. Microbiol.">
        <title>The Global Catalogue of Microorganisms (GCM) 10K type strain sequencing project: providing services to taxonomists for standard genome sequencing and annotation.</title>
        <authorList>
            <consortium name="The Broad Institute Genomics Platform"/>
            <consortium name="The Broad Institute Genome Sequencing Center for Infectious Disease"/>
            <person name="Wu L."/>
            <person name="Ma J."/>
        </authorList>
    </citation>
    <scope>NUCLEOTIDE SEQUENCE [LARGE SCALE GENOMIC DNA]</scope>
    <source>
        <strain evidence="4">KCTC 32255</strain>
    </source>
</reference>
<keyword evidence="1" id="KW-0472">Membrane</keyword>
<evidence type="ECO:0000256" key="1">
    <source>
        <dbReference type="SAM" id="Phobius"/>
    </source>
</evidence>
<evidence type="ECO:0000313" key="4">
    <source>
        <dbReference type="Proteomes" id="UP001596337"/>
    </source>
</evidence>
<dbReference type="Proteomes" id="UP001596337">
    <property type="component" value="Unassembled WGS sequence"/>
</dbReference>
<accession>A0ABW2C3Z5</accession>
<dbReference type="InterPro" id="IPR003399">
    <property type="entry name" value="Mce/MlaD"/>
</dbReference>
<feature type="domain" description="Mce/MlaD" evidence="2">
    <location>
        <begin position="59"/>
        <end position="135"/>
    </location>
</feature>
<proteinExistence type="predicted"/>
<dbReference type="PANTHER" id="PTHR33371:SF4">
    <property type="entry name" value="INTERMEMBRANE PHOSPHOLIPID TRANSPORT SYSTEM BINDING PROTEIN MLAD"/>
    <property type="match status" value="1"/>
</dbReference>
<dbReference type="PANTHER" id="PTHR33371">
    <property type="entry name" value="INTERMEMBRANE PHOSPHOLIPID TRANSPORT SYSTEM BINDING PROTEIN MLAD-RELATED"/>
    <property type="match status" value="1"/>
</dbReference>
<comment type="caution">
    <text evidence="3">The sequence shown here is derived from an EMBL/GenBank/DDBJ whole genome shotgun (WGS) entry which is preliminary data.</text>
</comment>
<evidence type="ECO:0000313" key="3">
    <source>
        <dbReference type="EMBL" id="MFC6869422.1"/>
    </source>
</evidence>
<dbReference type="Pfam" id="PF02470">
    <property type="entry name" value="MlaD"/>
    <property type="match status" value="1"/>
</dbReference>
<keyword evidence="1" id="KW-1133">Transmembrane helix</keyword>
<keyword evidence="1" id="KW-0812">Transmembrane</keyword>
<name>A0ABW2C3Z5_9PSEU</name>
<dbReference type="RefSeq" id="WP_390221083.1">
    <property type="nucleotide sequence ID" value="NZ_JBHSXX010000001.1"/>
</dbReference>
<keyword evidence="4" id="KW-1185">Reference proteome</keyword>
<feature type="transmembrane region" description="Helical" evidence="1">
    <location>
        <begin position="26"/>
        <end position="45"/>
    </location>
</feature>
<organism evidence="3 4">
    <name type="scientific">Haloechinothrix salitolerans</name>
    <dbReference type="NCBI Taxonomy" id="926830"/>
    <lineage>
        <taxon>Bacteria</taxon>
        <taxon>Bacillati</taxon>
        <taxon>Actinomycetota</taxon>
        <taxon>Actinomycetes</taxon>
        <taxon>Pseudonocardiales</taxon>
        <taxon>Pseudonocardiaceae</taxon>
        <taxon>Haloechinothrix</taxon>
    </lineage>
</organism>
<dbReference type="InterPro" id="IPR052336">
    <property type="entry name" value="MlaD_Phospholipid_Transporter"/>
</dbReference>
<dbReference type="EMBL" id="JBHSXX010000001">
    <property type="protein sequence ID" value="MFC6869422.1"/>
    <property type="molecule type" value="Genomic_DNA"/>
</dbReference>
<evidence type="ECO:0000259" key="2">
    <source>
        <dbReference type="Pfam" id="PF02470"/>
    </source>
</evidence>
<gene>
    <name evidence="3" type="ORF">ACFQGD_19975</name>
</gene>